<dbReference type="OrthoDB" id="2547276at2"/>
<dbReference type="Pfam" id="PF12833">
    <property type="entry name" value="HTH_18"/>
    <property type="match status" value="1"/>
</dbReference>
<dbReference type="SUPFAM" id="SSF46689">
    <property type="entry name" value="Homeodomain-like"/>
    <property type="match status" value="1"/>
</dbReference>
<dbReference type="Gene3D" id="1.10.10.60">
    <property type="entry name" value="Homeodomain-like"/>
    <property type="match status" value="1"/>
</dbReference>
<dbReference type="GO" id="GO:0005737">
    <property type="term" value="C:cytoplasm"/>
    <property type="evidence" value="ECO:0007669"/>
    <property type="project" value="UniProtKB-SubCell"/>
</dbReference>
<dbReference type="EMBL" id="FNKJ01000003">
    <property type="protein sequence ID" value="SDR06722.1"/>
    <property type="molecule type" value="Genomic_DNA"/>
</dbReference>
<gene>
    <name evidence="7" type="ORF">SAMN04490195_3017</name>
</gene>
<sequence length="327" mass="37152">MAYKLSTRSWPDSQRQPLWSQAIGNAYFPLSLEFAPSSAFSGSLQIWETGSTPLTLSRLRSSQLGYSRSKAQVSEDREACYLVTVPRRSEVHFEQDGRALHCQPGGFIFERGDAPYRFHYASDNDLWVFKLPERALHGQLRGAERYTRFCFDAKRALGRIFVDQLAMCAARFDECDEPARHMLLEQALSTLLMALRDDERVLNSESSNLAAMHLQRIEQYVEKQLGNPDLAPQVIADACGLSVRYLHKLFNSTPYSLGEWIRLRRLEAVHRGLHDPNCHLSIGELAMRWGFSDQAQFTRSFRQHFGCTAREVRSGATRTPGASTSNV</sequence>
<dbReference type="PROSITE" id="PS01124">
    <property type="entry name" value="HTH_ARAC_FAMILY_2"/>
    <property type="match status" value="1"/>
</dbReference>
<dbReference type="GO" id="GO:0009893">
    <property type="term" value="P:positive regulation of metabolic process"/>
    <property type="evidence" value="ECO:0007669"/>
    <property type="project" value="UniProtKB-ARBA"/>
</dbReference>
<protein>
    <submittedName>
        <fullName evidence="7">AraC-type DNA-binding protein</fullName>
    </submittedName>
</protein>
<dbReference type="InterPro" id="IPR020449">
    <property type="entry name" value="Tscrpt_reg_AraC-type_HTH"/>
</dbReference>
<organism evidence="7 8">
    <name type="scientific">Pseudomonas moorei</name>
    <dbReference type="NCBI Taxonomy" id="395599"/>
    <lineage>
        <taxon>Bacteria</taxon>
        <taxon>Pseudomonadati</taxon>
        <taxon>Pseudomonadota</taxon>
        <taxon>Gammaproteobacteria</taxon>
        <taxon>Pseudomonadales</taxon>
        <taxon>Pseudomonadaceae</taxon>
        <taxon>Pseudomonas</taxon>
    </lineage>
</organism>
<dbReference type="InterPro" id="IPR018062">
    <property type="entry name" value="HTH_AraC-typ_CS"/>
</dbReference>
<dbReference type="InterPro" id="IPR009057">
    <property type="entry name" value="Homeodomain-like_sf"/>
</dbReference>
<keyword evidence="4" id="KW-0010">Activator</keyword>
<dbReference type="Pfam" id="PF14525">
    <property type="entry name" value="AraC_binding_2"/>
    <property type="match status" value="1"/>
</dbReference>
<evidence type="ECO:0000313" key="8">
    <source>
        <dbReference type="Proteomes" id="UP000199570"/>
    </source>
</evidence>
<evidence type="ECO:0000256" key="5">
    <source>
        <dbReference type="ARBA" id="ARBA00023163"/>
    </source>
</evidence>
<keyword evidence="2" id="KW-0805">Transcription regulation</keyword>
<evidence type="ECO:0000256" key="1">
    <source>
        <dbReference type="ARBA" id="ARBA00004496"/>
    </source>
</evidence>
<dbReference type="InterPro" id="IPR050204">
    <property type="entry name" value="AraC_XylS_family_regulators"/>
</dbReference>
<keyword evidence="3 7" id="KW-0238">DNA-binding</keyword>
<dbReference type="InterPro" id="IPR018060">
    <property type="entry name" value="HTH_AraC"/>
</dbReference>
<evidence type="ECO:0000256" key="6">
    <source>
        <dbReference type="ARBA" id="ARBA00037345"/>
    </source>
</evidence>
<keyword evidence="5" id="KW-0804">Transcription</keyword>
<reference evidence="8" key="1">
    <citation type="submission" date="2016-10" db="EMBL/GenBank/DDBJ databases">
        <authorList>
            <person name="Varghese N."/>
            <person name="Submissions S."/>
        </authorList>
    </citation>
    <scope>NUCLEOTIDE SEQUENCE [LARGE SCALE GENOMIC DNA]</scope>
    <source>
        <strain evidence="8">BS3775</strain>
    </source>
</reference>
<proteinExistence type="predicted"/>
<dbReference type="Proteomes" id="UP000199570">
    <property type="component" value="Unassembled WGS sequence"/>
</dbReference>
<comment type="subcellular location">
    <subcellularLocation>
        <location evidence="1">Cytoplasm</location>
    </subcellularLocation>
</comment>
<evidence type="ECO:0000256" key="2">
    <source>
        <dbReference type="ARBA" id="ARBA00023015"/>
    </source>
</evidence>
<evidence type="ECO:0000256" key="3">
    <source>
        <dbReference type="ARBA" id="ARBA00023125"/>
    </source>
</evidence>
<dbReference type="PROSITE" id="PS00041">
    <property type="entry name" value="HTH_ARAC_FAMILY_1"/>
    <property type="match status" value="1"/>
</dbReference>
<dbReference type="PANTHER" id="PTHR46796">
    <property type="entry name" value="HTH-TYPE TRANSCRIPTIONAL ACTIVATOR RHAS-RELATED"/>
    <property type="match status" value="1"/>
</dbReference>
<evidence type="ECO:0000313" key="7">
    <source>
        <dbReference type="EMBL" id="SDR06722.1"/>
    </source>
</evidence>
<dbReference type="AlphaFoldDB" id="A0A1H1G0H4"/>
<dbReference type="InterPro" id="IPR035418">
    <property type="entry name" value="AraC-bd_2"/>
</dbReference>
<dbReference type="GO" id="GO:0003700">
    <property type="term" value="F:DNA-binding transcription factor activity"/>
    <property type="evidence" value="ECO:0007669"/>
    <property type="project" value="InterPro"/>
</dbReference>
<evidence type="ECO:0000256" key="4">
    <source>
        <dbReference type="ARBA" id="ARBA00023159"/>
    </source>
</evidence>
<dbReference type="GO" id="GO:0043565">
    <property type="term" value="F:sequence-specific DNA binding"/>
    <property type="evidence" value="ECO:0007669"/>
    <property type="project" value="InterPro"/>
</dbReference>
<keyword evidence="8" id="KW-1185">Reference proteome</keyword>
<comment type="function">
    <text evidence="6">Regulatory protein of the TOL plasmid xyl operons. XylS activates the xylXYZLTEGFJQKIH operon required for the degradation of toluene, m-xylene and p-xylene.</text>
</comment>
<dbReference type="RefSeq" id="WP_090323010.1">
    <property type="nucleotide sequence ID" value="NZ_FNKJ01000003.1"/>
</dbReference>
<accession>A0A1H1G0H4</accession>
<dbReference type="SMART" id="SM00342">
    <property type="entry name" value="HTH_ARAC"/>
    <property type="match status" value="1"/>
</dbReference>
<name>A0A1H1G0H4_9PSED</name>
<dbReference type="PRINTS" id="PR00032">
    <property type="entry name" value="HTHARAC"/>
</dbReference>
<dbReference type="PANTHER" id="PTHR46796:SF6">
    <property type="entry name" value="ARAC SUBFAMILY"/>
    <property type="match status" value="1"/>
</dbReference>